<proteinExistence type="predicted"/>
<keyword evidence="2" id="KW-1185">Reference proteome</keyword>
<accession>A0A1R3IF18</accession>
<reference evidence="1 2" key="1">
    <citation type="submission" date="2013-09" db="EMBL/GenBank/DDBJ databases">
        <title>Corchorus capsularis genome sequencing.</title>
        <authorList>
            <person name="Alam M."/>
            <person name="Haque M.S."/>
            <person name="Islam M.S."/>
            <person name="Emdad E.M."/>
            <person name="Islam M.M."/>
            <person name="Ahmed B."/>
            <person name="Halim A."/>
            <person name="Hossen Q.M.M."/>
            <person name="Hossain M.Z."/>
            <person name="Ahmed R."/>
            <person name="Khan M.M."/>
            <person name="Islam R."/>
            <person name="Rashid M.M."/>
            <person name="Khan S.A."/>
            <person name="Rahman M.S."/>
            <person name="Alam M."/>
        </authorList>
    </citation>
    <scope>NUCLEOTIDE SEQUENCE [LARGE SCALE GENOMIC DNA]</scope>
    <source>
        <strain evidence="2">cv. CVL-1</strain>
        <tissue evidence="1">Whole seedling</tissue>
    </source>
</reference>
<dbReference type="Gramene" id="OMO81135">
    <property type="protein sequence ID" value="OMO81135"/>
    <property type="gene ID" value="CCACVL1_12587"/>
</dbReference>
<organism evidence="1 2">
    <name type="scientific">Corchorus capsularis</name>
    <name type="common">Jute</name>
    <dbReference type="NCBI Taxonomy" id="210143"/>
    <lineage>
        <taxon>Eukaryota</taxon>
        <taxon>Viridiplantae</taxon>
        <taxon>Streptophyta</taxon>
        <taxon>Embryophyta</taxon>
        <taxon>Tracheophyta</taxon>
        <taxon>Spermatophyta</taxon>
        <taxon>Magnoliopsida</taxon>
        <taxon>eudicotyledons</taxon>
        <taxon>Gunneridae</taxon>
        <taxon>Pentapetalae</taxon>
        <taxon>rosids</taxon>
        <taxon>malvids</taxon>
        <taxon>Malvales</taxon>
        <taxon>Malvaceae</taxon>
        <taxon>Grewioideae</taxon>
        <taxon>Apeibeae</taxon>
        <taxon>Corchorus</taxon>
    </lineage>
</organism>
<dbReference type="EMBL" id="AWWV01010214">
    <property type="protein sequence ID" value="OMO81135.1"/>
    <property type="molecule type" value="Genomic_DNA"/>
</dbReference>
<name>A0A1R3IF18_COCAP</name>
<protein>
    <submittedName>
        <fullName evidence="1">Uncharacterized protein</fullName>
    </submittedName>
</protein>
<evidence type="ECO:0000313" key="2">
    <source>
        <dbReference type="Proteomes" id="UP000188268"/>
    </source>
</evidence>
<evidence type="ECO:0000313" key="1">
    <source>
        <dbReference type="EMBL" id="OMO81135.1"/>
    </source>
</evidence>
<sequence>MGNDIYGMNTVLIIDRAPGVLQEDD</sequence>
<dbReference type="Proteomes" id="UP000188268">
    <property type="component" value="Unassembled WGS sequence"/>
</dbReference>
<comment type="caution">
    <text evidence="1">The sequence shown here is derived from an EMBL/GenBank/DDBJ whole genome shotgun (WGS) entry which is preliminary data.</text>
</comment>
<gene>
    <name evidence="1" type="ORF">CCACVL1_12587</name>
</gene>
<dbReference type="AlphaFoldDB" id="A0A1R3IF18"/>